<comment type="caution">
    <text evidence="2">The sequence shown here is derived from an EMBL/GenBank/DDBJ whole genome shotgun (WGS) entry which is preliminary data.</text>
</comment>
<feature type="coiled-coil region" evidence="1">
    <location>
        <begin position="23"/>
        <end position="61"/>
    </location>
</feature>
<dbReference type="PANTHER" id="PTHR10643:SF2">
    <property type="entry name" value="KINETOCHORE PROTEIN NDC80 HOMOLOG"/>
    <property type="match status" value="1"/>
</dbReference>
<gene>
    <name evidence="2" type="ORF">AAG570_007019</name>
</gene>
<dbReference type="PANTHER" id="PTHR10643">
    <property type="entry name" value="KINETOCHORE PROTEIN NDC80"/>
    <property type="match status" value="1"/>
</dbReference>
<evidence type="ECO:0000256" key="1">
    <source>
        <dbReference type="SAM" id="Coils"/>
    </source>
</evidence>
<dbReference type="InterPro" id="IPR005550">
    <property type="entry name" value="Kinetochore_Ndc80"/>
</dbReference>
<feature type="coiled-coil region" evidence="1">
    <location>
        <begin position="181"/>
        <end position="222"/>
    </location>
</feature>
<protein>
    <submittedName>
        <fullName evidence="2">Uncharacterized protein</fullName>
    </submittedName>
</protein>
<name>A0ABD0YVR0_9HEMI</name>
<reference evidence="2 3" key="1">
    <citation type="submission" date="2024-07" db="EMBL/GenBank/DDBJ databases">
        <title>Chromosome-level genome assembly of the water stick insect Ranatra chinensis (Heteroptera: Nepidae).</title>
        <authorList>
            <person name="Liu X."/>
        </authorList>
    </citation>
    <scope>NUCLEOTIDE SEQUENCE [LARGE SCALE GENOMIC DNA]</scope>
    <source>
        <strain evidence="2">Cailab_2021Rc</strain>
        <tissue evidence="2">Muscle</tissue>
    </source>
</reference>
<accession>A0ABD0YVR0</accession>
<proteinExistence type="predicted"/>
<keyword evidence="3" id="KW-1185">Reference proteome</keyword>
<organism evidence="2 3">
    <name type="scientific">Ranatra chinensis</name>
    <dbReference type="NCBI Taxonomy" id="642074"/>
    <lineage>
        <taxon>Eukaryota</taxon>
        <taxon>Metazoa</taxon>
        <taxon>Ecdysozoa</taxon>
        <taxon>Arthropoda</taxon>
        <taxon>Hexapoda</taxon>
        <taxon>Insecta</taxon>
        <taxon>Pterygota</taxon>
        <taxon>Neoptera</taxon>
        <taxon>Paraneoptera</taxon>
        <taxon>Hemiptera</taxon>
        <taxon>Heteroptera</taxon>
        <taxon>Panheteroptera</taxon>
        <taxon>Nepomorpha</taxon>
        <taxon>Nepidae</taxon>
        <taxon>Ranatrinae</taxon>
        <taxon>Ranatra</taxon>
    </lineage>
</organism>
<dbReference type="AlphaFoldDB" id="A0ABD0YVR0"/>
<evidence type="ECO:0000313" key="3">
    <source>
        <dbReference type="Proteomes" id="UP001558652"/>
    </source>
</evidence>
<sequence>MTTTLANDLRKEQEYIVQLHGYIKNLEDKNKGSQLDIECLEETLLKRKAKKEKMKEELSAQAVSHNDMEKRKEKRDLLIRDIESENQLIEEYSNLVYAEDMKIFSLKNQLGSLVKEYNTMIANMMEIEPNVEKIKFDGVAHDVKIDEIATSFDQVFKNSKETFEQLNDNLGKEAKQCGEVKIQVENELREIHKVIEEEKLQVERLDKEINKLSEEHEMKTQNLHSELVGLVEKCKILDDSFDNESKNLSELENLLSKGYKKLKEMGNEKEEFERRAVAYLEVCRAAIIKEKKLFL</sequence>
<dbReference type="EMBL" id="JBFDAA010000002">
    <property type="protein sequence ID" value="KAL1140042.1"/>
    <property type="molecule type" value="Genomic_DNA"/>
</dbReference>
<keyword evidence="1" id="KW-0175">Coiled coil</keyword>
<dbReference type="Proteomes" id="UP001558652">
    <property type="component" value="Unassembled WGS sequence"/>
</dbReference>
<evidence type="ECO:0000313" key="2">
    <source>
        <dbReference type="EMBL" id="KAL1140042.1"/>
    </source>
</evidence>